<accession>A0A3N0DRC4</accession>
<feature type="domain" description="TPM" evidence="1">
    <location>
        <begin position="5"/>
        <end position="121"/>
    </location>
</feature>
<dbReference type="PANTHER" id="PTHR30373:SF8">
    <property type="entry name" value="BLL7265 PROTEIN"/>
    <property type="match status" value="1"/>
</dbReference>
<reference evidence="2 3" key="1">
    <citation type="submission" date="2018-10" db="EMBL/GenBank/DDBJ databases">
        <title>Sinomicrobium pectinilyticum sp. nov., a pectinase-producing bacterium isolated from alkaline and saline soil, and emended description of the genus Sinomicrobium.</title>
        <authorList>
            <person name="Cheng B."/>
            <person name="Li C."/>
            <person name="Lai Q."/>
            <person name="Du M."/>
            <person name="Shao Z."/>
            <person name="Xu P."/>
            <person name="Yang C."/>
        </authorList>
    </citation>
    <scope>NUCLEOTIDE SEQUENCE [LARGE SCALE GENOMIC DNA]</scope>
    <source>
        <strain evidence="2 3">5DNS001</strain>
    </source>
</reference>
<dbReference type="InterPro" id="IPR007621">
    <property type="entry name" value="TPM_dom"/>
</dbReference>
<comment type="caution">
    <text evidence="2">The sequence shown here is derived from an EMBL/GenBank/DDBJ whole genome shotgun (WGS) entry which is preliminary data.</text>
</comment>
<dbReference type="AlphaFoldDB" id="A0A3N0DRC4"/>
<dbReference type="Pfam" id="PF04536">
    <property type="entry name" value="TPM_phosphatase"/>
    <property type="match status" value="1"/>
</dbReference>
<dbReference type="Proteomes" id="UP000267469">
    <property type="component" value="Unassembled WGS sequence"/>
</dbReference>
<organism evidence="2 3">
    <name type="scientific">Sinomicrobium pectinilyticum</name>
    <dbReference type="NCBI Taxonomy" id="1084421"/>
    <lineage>
        <taxon>Bacteria</taxon>
        <taxon>Pseudomonadati</taxon>
        <taxon>Bacteroidota</taxon>
        <taxon>Flavobacteriia</taxon>
        <taxon>Flavobacteriales</taxon>
        <taxon>Flavobacteriaceae</taxon>
        <taxon>Sinomicrobium</taxon>
    </lineage>
</organism>
<sequence>MSKVEDFLSAEEEQEIVEAIREAELNTSGEVRVHIEKTTKLSPYERAMQVFHQLKMDNTKLNNGVIIYVAVEDRVFAIYGGKGINELVPDEFWDTTKNVIAGHFREGRYKQGLVDGILMAGKQLKQHFPWQDDDINELPDEISKGH</sequence>
<proteinExistence type="predicted"/>
<gene>
    <name evidence="2" type="ORF">ED312_20550</name>
</gene>
<dbReference type="RefSeq" id="WP_123217899.1">
    <property type="nucleotide sequence ID" value="NZ_RJTM01000156.1"/>
</dbReference>
<dbReference type="Gene3D" id="3.10.310.50">
    <property type="match status" value="1"/>
</dbReference>
<dbReference type="OrthoDB" id="9786161at2"/>
<name>A0A3N0DRC4_SINP1</name>
<protein>
    <submittedName>
        <fullName evidence="2">TPM domain-containing protein</fullName>
    </submittedName>
</protein>
<dbReference type="EMBL" id="RJTM01000156">
    <property type="protein sequence ID" value="RNL77893.1"/>
    <property type="molecule type" value="Genomic_DNA"/>
</dbReference>
<evidence type="ECO:0000313" key="2">
    <source>
        <dbReference type="EMBL" id="RNL77893.1"/>
    </source>
</evidence>
<evidence type="ECO:0000313" key="3">
    <source>
        <dbReference type="Proteomes" id="UP000267469"/>
    </source>
</evidence>
<dbReference type="PANTHER" id="PTHR30373">
    <property type="entry name" value="UPF0603 PROTEIN YGCG"/>
    <property type="match status" value="1"/>
</dbReference>
<keyword evidence="3" id="KW-1185">Reference proteome</keyword>
<evidence type="ECO:0000259" key="1">
    <source>
        <dbReference type="Pfam" id="PF04536"/>
    </source>
</evidence>